<evidence type="ECO:0000259" key="1">
    <source>
        <dbReference type="PROSITE" id="PS50075"/>
    </source>
</evidence>
<proteinExistence type="predicted"/>
<dbReference type="eggNOG" id="COG0236">
    <property type="taxonomic scope" value="Bacteria"/>
</dbReference>
<dbReference type="RefSeq" id="WP_007093442.1">
    <property type="nucleotide sequence ID" value="NZ_CP142125.1"/>
</dbReference>
<dbReference type="SUPFAM" id="SSF47336">
    <property type="entry name" value="ACP-like"/>
    <property type="match status" value="1"/>
</dbReference>
<dbReference type="Pfam" id="PF00550">
    <property type="entry name" value="PP-binding"/>
    <property type="match status" value="1"/>
</dbReference>
<evidence type="ECO:0000313" key="2">
    <source>
        <dbReference type="EMBL" id="EDP94618.1"/>
    </source>
</evidence>
<accession>A9EAD8</accession>
<dbReference type="PROSITE" id="PS50075">
    <property type="entry name" value="CARRIER"/>
    <property type="match status" value="1"/>
</dbReference>
<dbReference type="NCBIfam" id="NF005502">
    <property type="entry name" value="PRK07117.1"/>
    <property type="match status" value="1"/>
</dbReference>
<gene>
    <name evidence="2" type="ORF">KAOT1_04355</name>
</gene>
<dbReference type="Gene3D" id="1.10.1200.10">
    <property type="entry name" value="ACP-like"/>
    <property type="match status" value="1"/>
</dbReference>
<dbReference type="STRING" id="391587.KAOT1_04355"/>
<reference evidence="2 3" key="1">
    <citation type="journal article" date="2011" name="J. Bacteriol.">
        <title>Genome sequence of the algicidal bacterium Kordia algicida OT-1.</title>
        <authorList>
            <person name="Lee H.S."/>
            <person name="Kang S.G."/>
            <person name="Kwon K.K."/>
            <person name="Lee J.H."/>
            <person name="Kim S.J."/>
        </authorList>
    </citation>
    <scope>NUCLEOTIDE SEQUENCE [LARGE SCALE GENOMIC DNA]</scope>
    <source>
        <strain evidence="2 3">OT-1</strain>
    </source>
</reference>
<dbReference type="EMBL" id="ABIB01000015">
    <property type="protein sequence ID" value="EDP94618.1"/>
    <property type="molecule type" value="Genomic_DNA"/>
</dbReference>
<dbReference type="InterPro" id="IPR036736">
    <property type="entry name" value="ACP-like_sf"/>
</dbReference>
<sequence length="81" mass="9236">MSKDEVYHIVQEIIMEILPDVEKENIAIEKQLKDIGANSIDRMEIVTMSMRELNIKIPLMSFAGVNNIEGLVNVLHENVNN</sequence>
<keyword evidence="3" id="KW-1185">Reference proteome</keyword>
<comment type="caution">
    <text evidence="2">The sequence shown here is derived from an EMBL/GenBank/DDBJ whole genome shotgun (WGS) entry which is preliminary data.</text>
</comment>
<feature type="domain" description="Carrier" evidence="1">
    <location>
        <begin position="1"/>
        <end position="79"/>
    </location>
</feature>
<dbReference type="Proteomes" id="UP000002945">
    <property type="component" value="Unassembled WGS sequence"/>
</dbReference>
<dbReference type="OrthoDB" id="487863at2"/>
<dbReference type="InterPro" id="IPR009081">
    <property type="entry name" value="PP-bd_ACP"/>
</dbReference>
<dbReference type="HOGENOM" id="CLU_108696_21_1_10"/>
<dbReference type="AlphaFoldDB" id="A9EAD8"/>
<evidence type="ECO:0000313" key="3">
    <source>
        <dbReference type="Proteomes" id="UP000002945"/>
    </source>
</evidence>
<name>A9EAD8_9FLAO</name>
<protein>
    <submittedName>
        <fullName evidence="2">Acyl carrier protein</fullName>
    </submittedName>
</protein>
<organism evidence="2 3">
    <name type="scientific">Kordia algicida OT-1</name>
    <dbReference type="NCBI Taxonomy" id="391587"/>
    <lineage>
        <taxon>Bacteria</taxon>
        <taxon>Pseudomonadati</taxon>
        <taxon>Bacteroidota</taxon>
        <taxon>Flavobacteriia</taxon>
        <taxon>Flavobacteriales</taxon>
        <taxon>Flavobacteriaceae</taxon>
        <taxon>Kordia</taxon>
    </lineage>
</organism>